<feature type="region of interest" description="Disordered" evidence="3">
    <location>
        <begin position="74"/>
        <end position="97"/>
    </location>
</feature>
<protein>
    <recommendedName>
        <fullName evidence="4">Proteasome activator PA28 C-terminal domain-containing protein</fullName>
    </recommendedName>
</protein>
<dbReference type="Gene3D" id="1.20.120.180">
    <property type="entry name" value="Proteasome activator pa28, C-terminal domain"/>
    <property type="match status" value="1"/>
</dbReference>
<dbReference type="PANTHER" id="PTHR10660:SF2">
    <property type="entry name" value="LD45860P"/>
    <property type="match status" value="1"/>
</dbReference>
<organism evidence="5 6">
    <name type="scientific">Cronartium quercuum f. sp. fusiforme G11</name>
    <dbReference type="NCBI Taxonomy" id="708437"/>
    <lineage>
        <taxon>Eukaryota</taxon>
        <taxon>Fungi</taxon>
        <taxon>Dikarya</taxon>
        <taxon>Basidiomycota</taxon>
        <taxon>Pucciniomycotina</taxon>
        <taxon>Pucciniomycetes</taxon>
        <taxon>Pucciniales</taxon>
        <taxon>Coleosporiaceae</taxon>
        <taxon>Cronartium</taxon>
    </lineage>
</organism>
<dbReference type="OrthoDB" id="6591885at2759"/>
<feature type="domain" description="Proteasome activator PA28 C-terminal" evidence="4">
    <location>
        <begin position="125"/>
        <end position="267"/>
    </location>
</feature>
<dbReference type="InterPro" id="IPR003186">
    <property type="entry name" value="PA28_C"/>
</dbReference>
<evidence type="ECO:0000256" key="3">
    <source>
        <dbReference type="SAM" id="MobiDB-lite"/>
    </source>
</evidence>
<reference evidence="5" key="1">
    <citation type="submission" date="2013-11" db="EMBL/GenBank/DDBJ databases">
        <title>Genome sequence of the fusiform rust pathogen reveals effectors for host alternation and coevolution with pine.</title>
        <authorList>
            <consortium name="DOE Joint Genome Institute"/>
            <person name="Smith K."/>
            <person name="Pendleton A."/>
            <person name="Kubisiak T."/>
            <person name="Anderson C."/>
            <person name="Salamov A."/>
            <person name="Aerts A."/>
            <person name="Riley R."/>
            <person name="Clum A."/>
            <person name="Lindquist E."/>
            <person name="Ence D."/>
            <person name="Campbell M."/>
            <person name="Kronenberg Z."/>
            <person name="Feau N."/>
            <person name="Dhillon B."/>
            <person name="Hamelin R."/>
            <person name="Burleigh J."/>
            <person name="Smith J."/>
            <person name="Yandell M."/>
            <person name="Nelson C."/>
            <person name="Grigoriev I."/>
            <person name="Davis J."/>
        </authorList>
    </citation>
    <scope>NUCLEOTIDE SEQUENCE</scope>
    <source>
        <strain evidence="5">G11</strain>
    </source>
</reference>
<dbReference type="InterPro" id="IPR036252">
    <property type="entry name" value="Proteasome_activ_sf"/>
</dbReference>
<dbReference type="InterPro" id="IPR009077">
    <property type="entry name" value="Proteasome_activ_PA28"/>
</dbReference>
<keyword evidence="2" id="KW-0647">Proteasome</keyword>
<name>A0A9P6NHV0_9BASI</name>
<dbReference type="GO" id="GO:0061136">
    <property type="term" value="P:regulation of proteasomal protein catabolic process"/>
    <property type="evidence" value="ECO:0007669"/>
    <property type="project" value="TreeGrafter"/>
</dbReference>
<dbReference type="InterPro" id="IPR036997">
    <property type="entry name" value="PA28_C_sf"/>
</dbReference>
<gene>
    <name evidence="5" type="ORF">CROQUDRAFT_43162</name>
</gene>
<keyword evidence="6" id="KW-1185">Reference proteome</keyword>
<dbReference type="GO" id="GO:0005737">
    <property type="term" value="C:cytoplasm"/>
    <property type="evidence" value="ECO:0007669"/>
    <property type="project" value="TreeGrafter"/>
</dbReference>
<dbReference type="Pfam" id="PF02252">
    <property type="entry name" value="PA28_C"/>
    <property type="match status" value="1"/>
</dbReference>
<dbReference type="GO" id="GO:0008537">
    <property type="term" value="C:proteasome activator complex"/>
    <property type="evidence" value="ECO:0007669"/>
    <property type="project" value="InterPro"/>
</dbReference>
<dbReference type="SUPFAM" id="SSF47216">
    <property type="entry name" value="Proteasome activator"/>
    <property type="match status" value="1"/>
</dbReference>
<proteinExistence type="inferred from homology"/>
<dbReference type="GO" id="GO:0061133">
    <property type="term" value="F:endopeptidase activator activity"/>
    <property type="evidence" value="ECO:0007669"/>
    <property type="project" value="TreeGrafter"/>
</dbReference>
<dbReference type="Proteomes" id="UP000886653">
    <property type="component" value="Unassembled WGS sequence"/>
</dbReference>
<evidence type="ECO:0000259" key="4">
    <source>
        <dbReference type="Pfam" id="PF02252"/>
    </source>
</evidence>
<comment type="caution">
    <text evidence="5">The sequence shown here is derived from an EMBL/GenBank/DDBJ whole genome shotgun (WGS) entry which is preliminary data.</text>
</comment>
<dbReference type="AlphaFoldDB" id="A0A9P6NHV0"/>
<dbReference type="GO" id="GO:2000045">
    <property type="term" value="P:regulation of G1/S transition of mitotic cell cycle"/>
    <property type="evidence" value="ECO:0007669"/>
    <property type="project" value="TreeGrafter"/>
</dbReference>
<evidence type="ECO:0000256" key="2">
    <source>
        <dbReference type="ARBA" id="ARBA00022942"/>
    </source>
</evidence>
<dbReference type="PANTHER" id="PTHR10660">
    <property type="entry name" value="PROTEASOME REGULATOR PA28"/>
    <property type="match status" value="1"/>
</dbReference>
<accession>A0A9P6NHV0</accession>
<dbReference type="GO" id="GO:0005654">
    <property type="term" value="C:nucleoplasm"/>
    <property type="evidence" value="ECO:0007669"/>
    <property type="project" value="TreeGrafter"/>
</dbReference>
<dbReference type="EMBL" id="MU167250">
    <property type="protein sequence ID" value="KAG0147255.1"/>
    <property type="molecule type" value="Genomic_DNA"/>
</dbReference>
<sequence>MTSTASQLLWTEASNKDVKGALRNWTDELFLKGQASIDSILPARILALNAIIADQSDASPFHIKENHVPWSDIPLDSPTVEAETSTTAGRKKRKVTNGKEAVLPASIDQAQASPGLGGVKNPSHVSSSAEVNSQYIFMRHHWEELISITNDIKVYINLLVPKIEDGDTFGVQVQEECLAELGRAQDSGYNLLDAQFKHHLARAKLASKLIKYPNLEDYQLALKEHDRKSSYLCRQHLIDLRNIYTFLTDLLHKNIAKLIKPKGANSNGM</sequence>
<comment type="similarity">
    <text evidence="1">Belongs to the PA28 family.</text>
</comment>
<dbReference type="FunFam" id="1.20.120.180:FF:000002">
    <property type="entry name" value="Proteasome activator complex subunit 1"/>
    <property type="match status" value="1"/>
</dbReference>
<evidence type="ECO:0000313" key="6">
    <source>
        <dbReference type="Proteomes" id="UP000886653"/>
    </source>
</evidence>
<evidence type="ECO:0000256" key="1">
    <source>
        <dbReference type="ARBA" id="ARBA00005883"/>
    </source>
</evidence>
<evidence type="ECO:0000313" key="5">
    <source>
        <dbReference type="EMBL" id="KAG0147255.1"/>
    </source>
</evidence>